<protein>
    <submittedName>
        <fullName evidence="2">Uncharacterized protein</fullName>
    </submittedName>
</protein>
<evidence type="ECO:0000313" key="2">
    <source>
        <dbReference type="EMBL" id="KAH9645506.1"/>
    </source>
</evidence>
<name>A0A922MZB0_SPOEX</name>
<reference evidence="2" key="1">
    <citation type="journal article" date="2021" name="G3 (Bethesda)">
        <title>Genome and transcriptome analysis of the beet armyworm Spodoptera exigua reveals targets for pest control. .</title>
        <authorList>
            <person name="Simon S."/>
            <person name="Breeschoten T."/>
            <person name="Jansen H.J."/>
            <person name="Dirks R.P."/>
            <person name="Schranz M.E."/>
            <person name="Ros V.I.D."/>
        </authorList>
    </citation>
    <scope>NUCLEOTIDE SEQUENCE</scope>
    <source>
        <strain evidence="2">TB_SE_WUR_2020</strain>
    </source>
</reference>
<evidence type="ECO:0000256" key="1">
    <source>
        <dbReference type="SAM" id="MobiDB-lite"/>
    </source>
</evidence>
<dbReference type="EMBL" id="JACEFF010000034">
    <property type="protein sequence ID" value="KAH9645506.1"/>
    <property type="molecule type" value="Genomic_DNA"/>
</dbReference>
<dbReference type="AlphaFoldDB" id="A0A922MZB0"/>
<sequence length="83" mass="8730">METSVFLVTMFSFRLFQREGDPSDTRTATCAGTTASAAPTEPAPAPPAPSTPPAPPPAPSHHGRADTARPTPHATLHYNMAFD</sequence>
<evidence type="ECO:0000313" key="3">
    <source>
        <dbReference type="Proteomes" id="UP000814243"/>
    </source>
</evidence>
<dbReference type="Proteomes" id="UP000814243">
    <property type="component" value="Unassembled WGS sequence"/>
</dbReference>
<proteinExistence type="predicted"/>
<feature type="compositionally biased region" description="Low complexity" evidence="1">
    <location>
        <begin position="25"/>
        <end position="40"/>
    </location>
</feature>
<accession>A0A922MZB0</accession>
<feature type="region of interest" description="Disordered" evidence="1">
    <location>
        <begin position="19"/>
        <end position="83"/>
    </location>
</feature>
<gene>
    <name evidence="2" type="ORF">HF086_007022</name>
</gene>
<feature type="compositionally biased region" description="Pro residues" evidence="1">
    <location>
        <begin position="41"/>
        <end position="59"/>
    </location>
</feature>
<organism evidence="2 3">
    <name type="scientific">Spodoptera exigua</name>
    <name type="common">Beet armyworm</name>
    <name type="synonym">Noctua fulgens</name>
    <dbReference type="NCBI Taxonomy" id="7107"/>
    <lineage>
        <taxon>Eukaryota</taxon>
        <taxon>Metazoa</taxon>
        <taxon>Ecdysozoa</taxon>
        <taxon>Arthropoda</taxon>
        <taxon>Hexapoda</taxon>
        <taxon>Insecta</taxon>
        <taxon>Pterygota</taxon>
        <taxon>Neoptera</taxon>
        <taxon>Endopterygota</taxon>
        <taxon>Lepidoptera</taxon>
        <taxon>Glossata</taxon>
        <taxon>Ditrysia</taxon>
        <taxon>Noctuoidea</taxon>
        <taxon>Noctuidae</taxon>
        <taxon>Amphipyrinae</taxon>
        <taxon>Spodoptera</taxon>
    </lineage>
</organism>
<comment type="caution">
    <text evidence="2">The sequence shown here is derived from an EMBL/GenBank/DDBJ whole genome shotgun (WGS) entry which is preliminary data.</text>
</comment>